<dbReference type="SUPFAM" id="SSF53098">
    <property type="entry name" value="Ribonuclease H-like"/>
    <property type="match status" value="1"/>
</dbReference>
<dbReference type="InterPro" id="IPR014789">
    <property type="entry name" value="PolyA-riboNase_RNA-binding"/>
</dbReference>
<feature type="compositionally biased region" description="Basic and acidic residues" evidence="2">
    <location>
        <begin position="573"/>
        <end position="584"/>
    </location>
</feature>
<proteinExistence type="inferred from homology"/>
<sequence>MDVTCYNFKDILTELETDLKNSSFVSIDSEFTGLNYGESTNPLDSPDEYYTKIRTGAQDFLLIQFGLAVFKYNESIKKFTHKAYNFYVFPKPSLRGAPDCRFICQASSIDFLIKNNFNFNKLFLEGIPYLNQNDEQKMRDKLNEKRMRNSLTRTPTCEMASIAVPEEHVKTINDACEKISDFLKNKTLEEITLDSCNGFVRKLIYQEAWKKFSRDELTLETRQYQIVAKRLGTPEEREKLEKDKMDQENTEITDAVGFSKVIRLLSETDTLIVGHNMFLDLCHILHRFCMPLPEKYKDFKQMLHCLFPKVLDTKLMCSSPEFKELIPSTVLSHVMSKINEAPFQLVNVEPEDSNYGYNTSEEKAHEAGYDAYITGVAFLSLAHYLGSISTPKVNPVLPNSPIVQKYINKLYLMKILDTYMNLNGNDPAVKRDNVFHLTFPKEWVYQDINTLFSPYGNIYVTWLTDTSAFVTLSSRDNVLAVTRNLVRAKKVKHGVKVITFNAYHNSRTKSPINDVLNKPSPSIQEAKKRKSHEPQSSTQKKSRVPNFDLRETSSPHNISSIPEETETVSDFENGNHMKTVESKNKISNSPVKTISQDRFFEENEDWN</sequence>
<comment type="similarity">
    <text evidence="1">Belongs to the CAF1 family.</text>
</comment>
<dbReference type="Gene3D" id="3.30.420.10">
    <property type="entry name" value="Ribonuclease H-like superfamily/Ribonuclease H"/>
    <property type="match status" value="2"/>
</dbReference>
<dbReference type="InterPro" id="IPR012337">
    <property type="entry name" value="RNaseH-like_sf"/>
</dbReference>
<feature type="domain" description="Poly(A)-specific ribonuclease RNA-binding" evidence="3">
    <location>
        <begin position="424"/>
        <end position="505"/>
    </location>
</feature>
<dbReference type="InterPro" id="IPR036397">
    <property type="entry name" value="RNaseH_sf"/>
</dbReference>
<dbReference type="InterPro" id="IPR006941">
    <property type="entry name" value="RNase_CAF1"/>
</dbReference>
<dbReference type="GO" id="GO:0005737">
    <property type="term" value="C:cytoplasm"/>
    <property type="evidence" value="ECO:0007669"/>
    <property type="project" value="InterPro"/>
</dbReference>
<dbReference type="SUPFAM" id="SSF54928">
    <property type="entry name" value="RNA-binding domain, RBD"/>
    <property type="match status" value="1"/>
</dbReference>
<accession>A0A1B6D868</accession>
<dbReference type="InterPro" id="IPR051181">
    <property type="entry name" value="CAF1_poly(A)_ribonucleases"/>
</dbReference>
<dbReference type="AlphaFoldDB" id="A0A1B6D868"/>
<feature type="region of interest" description="Disordered" evidence="2">
    <location>
        <begin position="509"/>
        <end position="607"/>
    </location>
</feature>
<dbReference type="PANTHER" id="PTHR15092">
    <property type="entry name" value="POLY A -SPECIFIC RIBONUCLEASE/TARGET OF EGR1, MEMBER 1"/>
    <property type="match status" value="1"/>
</dbReference>
<dbReference type="GO" id="GO:0003723">
    <property type="term" value="F:RNA binding"/>
    <property type="evidence" value="ECO:0007669"/>
    <property type="project" value="InterPro"/>
</dbReference>
<dbReference type="GO" id="GO:1990431">
    <property type="term" value="P:priRNA 3'-end processing"/>
    <property type="evidence" value="ECO:0007669"/>
    <property type="project" value="TreeGrafter"/>
</dbReference>
<organism evidence="4">
    <name type="scientific">Clastoptera arizonana</name>
    <name type="common">Arizona spittle bug</name>
    <dbReference type="NCBI Taxonomy" id="38151"/>
    <lineage>
        <taxon>Eukaryota</taxon>
        <taxon>Metazoa</taxon>
        <taxon>Ecdysozoa</taxon>
        <taxon>Arthropoda</taxon>
        <taxon>Hexapoda</taxon>
        <taxon>Insecta</taxon>
        <taxon>Pterygota</taxon>
        <taxon>Neoptera</taxon>
        <taxon>Paraneoptera</taxon>
        <taxon>Hemiptera</taxon>
        <taxon>Auchenorrhyncha</taxon>
        <taxon>Cercopoidea</taxon>
        <taxon>Clastopteridae</taxon>
        <taxon>Clastoptera</taxon>
    </lineage>
</organism>
<dbReference type="Gene3D" id="3.30.70.330">
    <property type="match status" value="1"/>
</dbReference>
<dbReference type="CDD" id="cd12428">
    <property type="entry name" value="RRM_PARN"/>
    <property type="match status" value="1"/>
</dbReference>
<dbReference type="GO" id="GO:0004535">
    <property type="term" value="F:poly(A)-specific ribonuclease activity"/>
    <property type="evidence" value="ECO:0007669"/>
    <property type="project" value="InterPro"/>
</dbReference>
<name>A0A1B6D868_9HEMI</name>
<dbReference type="InterPro" id="IPR035979">
    <property type="entry name" value="RBD_domain_sf"/>
</dbReference>
<reference evidence="4" key="1">
    <citation type="submission" date="2015-12" db="EMBL/GenBank/DDBJ databases">
        <title>De novo transcriptome assembly of four potential Pierce s Disease insect vectors from Arizona vineyards.</title>
        <authorList>
            <person name="Tassone E.E."/>
        </authorList>
    </citation>
    <scope>NUCLEOTIDE SEQUENCE</scope>
</reference>
<dbReference type="Pfam" id="PF08675">
    <property type="entry name" value="RNA_bind"/>
    <property type="match status" value="1"/>
</dbReference>
<dbReference type="GO" id="GO:0000289">
    <property type="term" value="P:nuclear-transcribed mRNA poly(A) tail shortening"/>
    <property type="evidence" value="ECO:0007669"/>
    <property type="project" value="TreeGrafter"/>
</dbReference>
<dbReference type="Pfam" id="PF04857">
    <property type="entry name" value="CAF1"/>
    <property type="match status" value="1"/>
</dbReference>
<feature type="compositionally biased region" description="Polar residues" evidence="2">
    <location>
        <begin position="585"/>
        <end position="596"/>
    </location>
</feature>
<dbReference type="GO" id="GO:0005634">
    <property type="term" value="C:nucleus"/>
    <property type="evidence" value="ECO:0007669"/>
    <property type="project" value="InterPro"/>
</dbReference>
<gene>
    <name evidence="4" type="ORF">g.10211</name>
</gene>
<evidence type="ECO:0000256" key="2">
    <source>
        <dbReference type="SAM" id="MobiDB-lite"/>
    </source>
</evidence>
<dbReference type="GO" id="GO:0046872">
    <property type="term" value="F:metal ion binding"/>
    <property type="evidence" value="ECO:0007669"/>
    <property type="project" value="InterPro"/>
</dbReference>
<dbReference type="InterPro" id="IPR036867">
    <property type="entry name" value="R3H_dom_sf"/>
</dbReference>
<dbReference type="SUPFAM" id="SSF82708">
    <property type="entry name" value="R3H domain"/>
    <property type="match status" value="1"/>
</dbReference>
<evidence type="ECO:0000256" key="1">
    <source>
        <dbReference type="ARBA" id="ARBA00008372"/>
    </source>
</evidence>
<dbReference type="Gene3D" id="3.30.1370.50">
    <property type="entry name" value="R3H-like domain"/>
    <property type="match status" value="1"/>
</dbReference>
<dbReference type="PANTHER" id="PTHR15092:SF44">
    <property type="entry name" value="POLY(A)-SPECIFIC RIBONUCLEASE PARN"/>
    <property type="match status" value="1"/>
</dbReference>
<evidence type="ECO:0000259" key="3">
    <source>
        <dbReference type="Pfam" id="PF08675"/>
    </source>
</evidence>
<evidence type="ECO:0000313" key="4">
    <source>
        <dbReference type="EMBL" id="JAS21893.1"/>
    </source>
</evidence>
<dbReference type="GO" id="GO:1990432">
    <property type="term" value="P:siRNA 3'-end processing"/>
    <property type="evidence" value="ECO:0007669"/>
    <property type="project" value="TreeGrafter"/>
</dbReference>
<dbReference type="InterPro" id="IPR012677">
    <property type="entry name" value="Nucleotide-bd_a/b_plait_sf"/>
</dbReference>
<protein>
    <recommendedName>
        <fullName evidence="3">Poly(A)-specific ribonuclease RNA-binding domain-containing protein</fullName>
    </recommendedName>
</protein>
<dbReference type="EMBL" id="GEDC01015405">
    <property type="protein sequence ID" value="JAS21893.1"/>
    <property type="molecule type" value="Transcribed_RNA"/>
</dbReference>